<reference evidence="2 3" key="1">
    <citation type="submission" date="2017-07" db="EMBL/GenBank/DDBJ databases">
        <title>Phylogenetic study on the rhizospheric bacterium Ochrobactrum sp. A44.</title>
        <authorList>
            <person name="Krzyzanowska D.M."/>
            <person name="Ossowicki A."/>
            <person name="Rajewska M."/>
            <person name="Maciag T."/>
            <person name="Kaczynski Z."/>
            <person name="Czerwicka M."/>
            <person name="Jafra S."/>
        </authorList>
    </citation>
    <scope>NUCLEOTIDE SEQUENCE [LARGE SCALE GENOMIC DNA]</scope>
    <source>
        <strain evidence="2 3">CCUG 30717</strain>
    </source>
</reference>
<proteinExistence type="predicted"/>
<keyword evidence="3" id="KW-1185">Reference proteome</keyword>
<evidence type="ECO:0000313" key="2">
    <source>
        <dbReference type="EMBL" id="OYR24928.1"/>
    </source>
</evidence>
<keyword evidence="1" id="KW-1133">Transmembrane helix</keyword>
<evidence type="ECO:0000256" key="1">
    <source>
        <dbReference type="SAM" id="Phobius"/>
    </source>
</evidence>
<evidence type="ECO:0000313" key="3">
    <source>
        <dbReference type="Proteomes" id="UP000216188"/>
    </source>
</evidence>
<dbReference type="Proteomes" id="UP000216188">
    <property type="component" value="Unassembled WGS sequence"/>
</dbReference>
<organism evidence="2 3">
    <name type="scientific">Brucella pseudogrignonensis</name>
    <dbReference type="NCBI Taxonomy" id="419475"/>
    <lineage>
        <taxon>Bacteria</taxon>
        <taxon>Pseudomonadati</taxon>
        <taxon>Pseudomonadota</taxon>
        <taxon>Alphaproteobacteria</taxon>
        <taxon>Hyphomicrobiales</taxon>
        <taxon>Brucellaceae</taxon>
        <taxon>Brucella/Ochrobactrum group</taxon>
        <taxon>Brucella</taxon>
    </lineage>
</organism>
<keyword evidence="1" id="KW-0472">Membrane</keyword>
<feature type="transmembrane region" description="Helical" evidence="1">
    <location>
        <begin position="6"/>
        <end position="22"/>
    </location>
</feature>
<protein>
    <submittedName>
        <fullName evidence="2">Uncharacterized protein</fullName>
    </submittedName>
</protein>
<dbReference type="AlphaFoldDB" id="A0A256GD15"/>
<keyword evidence="1" id="KW-0812">Transmembrane</keyword>
<gene>
    <name evidence="2" type="ORF">CEV34_5658</name>
</gene>
<accession>A0A256GD15</accession>
<comment type="caution">
    <text evidence="2">The sequence shown here is derived from an EMBL/GenBank/DDBJ whole genome shotgun (WGS) entry which is preliminary data.</text>
</comment>
<dbReference type="EMBL" id="NNRM01000026">
    <property type="protein sequence ID" value="OYR24928.1"/>
    <property type="molecule type" value="Genomic_DNA"/>
</dbReference>
<sequence length="46" mass="5008">MTGVTGGGAILPATMITMIIILRHGNSDRSRCCEFNPGRQIAYRVE</sequence>
<name>A0A256GD15_9HYPH</name>